<dbReference type="EMBL" id="UYWY01021707">
    <property type="protein sequence ID" value="VDM44732.1"/>
    <property type="molecule type" value="Genomic_DNA"/>
</dbReference>
<reference evidence="2 3" key="2">
    <citation type="submission" date="2018-11" db="EMBL/GenBank/DDBJ databases">
        <authorList>
            <consortium name="Pathogen Informatics"/>
        </authorList>
    </citation>
    <scope>NUCLEOTIDE SEQUENCE [LARGE SCALE GENOMIC DNA]</scope>
</reference>
<protein>
    <submittedName>
        <fullName evidence="4">VWFA domain-containing protein</fullName>
    </submittedName>
</protein>
<keyword evidence="1" id="KW-0812">Transmembrane</keyword>
<accession>A0A183UY41</accession>
<sequence length="452" mass="48937">MTKKIKYMTIVAAIVPIALFVSGAVMLGVGIAKFSRSQNNKDVMATTKIITYFFTVDSMLISYADAQRNFSGAASILRDKIFDALLLNAKNGPQVSRNVEAPLSSNKPTVLGISSSLNWNGVIAMVAMSYAESDAPSKQQLVDDLNAIPQTKTINTFRRFKCLLCDWTMGDYSSADRLALLIMQMRCKNSCRIHTLATTVPQGLPCKVDIAVVFDGSFAVPYLCEECLYVEKELIDRWKISADETEVLLEISQYTPAIIAGGFKYSNNSEVIDELRRRCSMFNKGLGSIANSVKRLGENLADRRPNLKLVTLFITFSSDIEDVTDAVAFAKKLQTNGDVLIVIGVGSKVNQSVLADMSSNVVMSDNLDLALANKVNSMICELQGAPTAAPVAVTSMDGHSIPFAAPFDGLVSGLCMCLVSLTCRSVGVCPETDRQCQYLIDSAVGSAELAAN</sequence>
<name>A0A183UY41_TOXCA</name>
<organism evidence="3 4">
    <name type="scientific">Toxocara canis</name>
    <name type="common">Canine roundworm</name>
    <dbReference type="NCBI Taxonomy" id="6265"/>
    <lineage>
        <taxon>Eukaryota</taxon>
        <taxon>Metazoa</taxon>
        <taxon>Ecdysozoa</taxon>
        <taxon>Nematoda</taxon>
        <taxon>Chromadorea</taxon>
        <taxon>Rhabditida</taxon>
        <taxon>Spirurina</taxon>
        <taxon>Ascaridomorpha</taxon>
        <taxon>Ascaridoidea</taxon>
        <taxon>Toxocaridae</taxon>
        <taxon>Toxocara</taxon>
    </lineage>
</organism>
<dbReference type="Gene3D" id="3.40.50.410">
    <property type="entry name" value="von Willebrand factor, type A domain"/>
    <property type="match status" value="1"/>
</dbReference>
<dbReference type="SUPFAM" id="SSF53300">
    <property type="entry name" value="vWA-like"/>
    <property type="match status" value="1"/>
</dbReference>
<feature type="transmembrane region" description="Helical" evidence="1">
    <location>
        <begin position="7"/>
        <end position="32"/>
    </location>
</feature>
<dbReference type="WBParaSite" id="TCNE_0001341101-mRNA-1">
    <property type="protein sequence ID" value="TCNE_0001341101-mRNA-1"/>
    <property type="gene ID" value="TCNE_0001341101"/>
</dbReference>
<dbReference type="InterPro" id="IPR036465">
    <property type="entry name" value="vWFA_dom_sf"/>
</dbReference>
<keyword evidence="3" id="KW-1185">Reference proteome</keyword>
<keyword evidence="1" id="KW-1133">Transmembrane helix</keyword>
<evidence type="ECO:0000313" key="3">
    <source>
        <dbReference type="Proteomes" id="UP000050794"/>
    </source>
</evidence>
<proteinExistence type="predicted"/>
<dbReference type="AlphaFoldDB" id="A0A183UY41"/>
<reference evidence="4" key="1">
    <citation type="submission" date="2016-06" db="UniProtKB">
        <authorList>
            <consortium name="WormBaseParasite"/>
        </authorList>
    </citation>
    <scope>IDENTIFICATION</scope>
</reference>
<keyword evidence="1" id="KW-0472">Membrane</keyword>
<dbReference type="Proteomes" id="UP000050794">
    <property type="component" value="Unassembled WGS sequence"/>
</dbReference>
<evidence type="ECO:0000313" key="4">
    <source>
        <dbReference type="WBParaSite" id="TCNE_0001341101-mRNA-1"/>
    </source>
</evidence>
<evidence type="ECO:0000256" key="1">
    <source>
        <dbReference type="SAM" id="Phobius"/>
    </source>
</evidence>
<evidence type="ECO:0000313" key="2">
    <source>
        <dbReference type="EMBL" id="VDM44732.1"/>
    </source>
</evidence>
<gene>
    <name evidence="2" type="ORF">TCNE_LOCUS13411</name>
</gene>